<name>A0A9D2MTN5_9FIRM</name>
<accession>A0A9D2MTN5</accession>
<comment type="caution">
    <text evidence="1">The sequence shown here is derived from an EMBL/GenBank/DDBJ whole genome shotgun (WGS) entry which is preliminary data.</text>
</comment>
<sequence length="92" mass="10461">MDRILITRVSIHSNLPAAALLAEGGSGIFIDYNKENRKKQDGEALFLLFSSNIFAKQPEKAERKTNGLLDEGDFLWYAIIVIKYLFWQRKGG</sequence>
<reference evidence="1" key="1">
    <citation type="journal article" date="2021" name="PeerJ">
        <title>Extensive microbial diversity within the chicken gut microbiome revealed by metagenomics and culture.</title>
        <authorList>
            <person name="Gilroy R."/>
            <person name="Ravi A."/>
            <person name="Getino M."/>
            <person name="Pursley I."/>
            <person name="Horton D.L."/>
            <person name="Alikhan N.F."/>
            <person name="Baker D."/>
            <person name="Gharbi K."/>
            <person name="Hall N."/>
            <person name="Watson M."/>
            <person name="Adriaenssens E.M."/>
            <person name="Foster-Nyarko E."/>
            <person name="Jarju S."/>
            <person name="Secka A."/>
            <person name="Antonio M."/>
            <person name="Oren A."/>
            <person name="Chaudhuri R.R."/>
            <person name="La Ragione R."/>
            <person name="Hildebrand F."/>
            <person name="Pallen M.J."/>
        </authorList>
    </citation>
    <scope>NUCLEOTIDE SEQUENCE</scope>
    <source>
        <strain evidence="1">CHK185-1770</strain>
    </source>
</reference>
<gene>
    <name evidence="1" type="ORF">H9710_01510</name>
</gene>
<protein>
    <submittedName>
        <fullName evidence="1">Uncharacterized protein</fullName>
    </submittedName>
</protein>
<proteinExistence type="predicted"/>
<evidence type="ECO:0000313" key="1">
    <source>
        <dbReference type="EMBL" id="HJB97234.1"/>
    </source>
</evidence>
<organism evidence="1 2">
    <name type="scientific">Candidatus Acutalibacter pullicola</name>
    <dbReference type="NCBI Taxonomy" id="2838417"/>
    <lineage>
        <taxon>Bacteria</taxon>
        <taxon>Bacillati</taxon>
        <taxon>Bacillota</taxon>
        <taxon>Clostridia</taxon>
        <taxon>Eubacteriales</taxon>
        <taxon>Acutalibacteraceae</taxon>
        <taxon>Acutalibacter</taxon>
    </lineage>
</organism>
<dbReference type="EMBL" id="DWXG01000009">
    <property type="protein sequence ID" value="HJB97234.1"/>
    <property type="molecule type" value="Genomic_DNA"/>
</dbReference>
<dbReference type="Proteomes" id="UP000826793">
    <property type="component" value="Unassembled WGS sequence"/>
</dbReference>
<dbReference type="AlphaFoldDB" id="A0A9D2MTN5"/>
<evidence type="ECO:0000313" key="2">
    <source>
        <dbReference type="Proteomes" id="UP000826793"/>
    </source>
</evidence>
<reference evidence="1" key="2">
    <citation type="submission" date="2021-04" db="EMBL/GenBank/DDBJ databases">
        <authorList>
            <person name="Gilroy R."/>
        </authorList>
    </citation>
    <scope>NUCLEOTIDE SEQUENCE</scope>
    <source>
        <strain evidence="1">CHK185-1770</strain>
    </source>
</reference>